<dbReference type="AlphaFoldDB" id="A0A6L2L0J1"/>
<accession>A0A6L2L0J1</accession>
<comment type="caution">
    <text evidence="1">The sequence shown here is derived from an EMBL/GenBank/DDBJ whole genome shotgun (WGS) entry which is preliminary data.</text>
</comment>
<sequence>MAVAVIKYMASNFANLDNFEGADFRIWQKKMHFLLSSMSVVYVLTTPIPEDGDDNPTMEQVRKRVKWDNDDYGLAPVLAILVTKASQSRQHGKSESDSYYLSD</sequence>
<protein>
    <submittedName>
        <fullName evidence="1">Zinc finger, CCHC-type</fullName>
    </submittedName>
</protein>
<organism evidence="1">
    <name type="scientific">Tanacetum cinerariifolium</name>
    <name type="common">Dalmatian daisy</name>
    <name type="synonym">Chrysanthemum cinerariifolium</name>
    <dbReference type="NCBI Taxonomy" id="118510"/>
    <lineage>
        <taxon>Eukaryota</taxon>
        <taxon>Viridiplantae</taxon>
        <taxon>Streptophyta</taxon>
        <taxon>Embryophyta</taxon>
        <taxon>Tracheophyta</taxon>
        <taxon>Spermatophyta</taxon>
        <taxon>Magnoliopsida</taxon>
        <taxon>eudicotyledons</taxon>
        <taxon>Gunneridae</taxon>
        <taxon>Pentapetalae</taxon>
        <taxon>asterids</taxon>
        <taxon>campanulids</taxon>
        <taxon>Asterales</taxon>
        <taxon>Asteraceae</taxon>
        <taxon>Asteroideae</taxon>
        <taxon>Anthemideae</taxon>
        <taxon>Anthemidinae</taxon>
        <taxon>Tanacetum</taxon>
    </lineage>
</organism>
<name>A0A6L2L0J1_TANCI</name>
<gene>
    <name evidence="1" type="ORF">Tci_027379</name>
</gene>
<dbReference type="EMBL" id="BKCJ010003490">
    <property type="protein sequence ID" value="GEU55401.1"/>
    <property type="molecule type" value="Genomic_DNA"/>
</dbReference>
<proteinExistence type="predicted"/>
<evidence type="ECO:0000313" key="1">
    <source>
        <dbReference type="EMBL" id="GEU55401.1"/>
    </source>
</evidence>
<reference evidence="1" key="1">
    <citation type="journal article" date="2019" name="Sci. Rep.">
        <title>Draft genome of Tanacetum cinerariifolium, the natural source of mosquito coil.</title>
        <authorList>
            <person name="Yamashiro T."/>
            <person name="Shiraishi A."/>
            <person name="Satake H."/>
            <person name="Nakayama K."/>
        </authorList>
    </citation>
    <scope>NUCLEOTIDE SEQUENCE</scope>
</reference>